<dbReference type="InterPro" id="IPR050767">
    <property type="entry name" value="Sel1_AlgK"/>
</dbReference>
<evidence type="ECO:0000256" key="2">
    <source>
        <dbReference type="SAM" id="Coils"/>
    </source>
</evidence>
<gene>
    <name evidence="3" type="primary">Contig10526.g11246</name>
    <name evidence="3" type="ORF">STYLEM_16936</name>
</gene>
<dbReference type="Gene3D" id="1.25.40.10">
    <property type="entry name" value="Tetratricopeptide repeat domain"/>
    <property type="match status" value="1"/>
</dbReference>
<dbReference type="InterPro" id="IPR011990">
    <property type="entry name" value="TPR-like_helical_dom_sf"/>
</dbReference>
<keyword evidence="2" id="KW-0175">Coiled coil</keyword>
<keyword evidence="4" id="KW-1185">Reference proteome</keyword>
<accession>A0A078B2T8</accession>
<name>A0A078B2T8_STYLE</name>
<dbReference type="PANTHER" id="PTHR11102">
    <property type="entry name" value="SEL-1-LIKE PROTEIN"/>
    <property type="match status" value="1"/>
</dbReference>
<dbReference type="Pfam" id="PF08238">
    <property type="entry name" value="Sel1"/>
    <property type="match status" value="3"/>
</dbReference>
<protein>
    <submittedName>
        <fullName evidence="3">Sel1 domain-containing protein repeat-containing protein</fullName>
    </submittedName>
</protein>
<evidence type="ECO:0000313" key="4">
    <source>
        <dbReference type="Proteomes" id="UP000039865"/>
    </source>
</evidence>
<comment type="similarity">
    <text evidence="1">Belongs to the sel-1 family.</text>
</comment>
<dbReference type="SUPFAM" id="SSF81901">
    <property type="entry name" value="HCP-like"/>
    <property type="match status" value="1"/>
</dbReference>
<feature type="coiled-coil region" evidence="2">
    <location>
        <begin position="79"/>
        <end position="113"/>
    </location>
</feature>
<reference evidence="3 4" key="1">
    <citation type="submission" date="2014-06" db="EMBL/GenBank/DDBJ databases">
        <authorList>
            <person name="Swart Estienne"/>
        </authorList>
    </citation>
    <scope>NUCLEOTIDE SEQUENCE [LARGE SCALE GENOMIC DNA]</scope>
    <source>
        <strain evidence="3 4">130c</strain>
    </source>
</reference>
<evidence type="ECO:0000313" key="3">
    <source>
        <dbReference type="EMBL" id="CDW87823.1"/>
    </source>
</evidence>
<dbReference type="SMART" id="SM00671">
    <property type="entry name" value="SEL1"/>
    <property type="match status" value="3"/>
</dbReference>
<dbReference type="OrthoDB" id="2384430at2759"/>
<dbReference type="AlphaFoldDB" id="A0A078B2T8"/>
<sequence length="443" mass="51902">MKALQIYKNIITSSRNSNTYFKGVRYFGKQNQKQQSEQYTKFQGQFFKEQEQQSRDMEMMTLLQMLNMKKVDFKEKFIRSQRMANNELTEEELQKLRDEEEVIKQKVATAEKSKTYVNLFNKGALKLIAKRSRDVPKDGLKAISLFEFSDQNAQTVKDKQNVEYYKLLVRKYKIHQDTMMSGVQMNEDQQEEMTEINQKLNELATSGNSQAQYTYGKELLSLLRNQSFVNKKEEKQFLQYTYENLNNAANKGVNSAYFYLGMMYMDGLYVQKDQDKALECYIKGAAKNNAYCFFELSRIYSEGQVVDRDPKLQFLYLKRSAEEGFVTAQHLLGIAYHEGKITRKNDYLALAWFRESIRNGNIISYLNAADLLFEGGVELKQNRLFALVNYLGAYQNGAVFLKERLEQVVKEINEHDKDKIPEFSFVDLPPEIRQQYQKPSSQI</sequence>
<dbReference type="Proteomes" id="UP000039865">
    <property type="component" value="Unassembled WGS sequence"/>
</dbReference>
<dbReference type="InParanoid" id="A0A078B2T8"/>
<dbReference type="EMBL" id="CCKQ01015969">
    <property type="protein sequence ID" value="CDW87823.1"/>
    <property type="molecule type" value="Genomic_DNA"/>
</dbReference>
<organism evidence="3 4">
    <name type="scientific">Stylonychia lemnae</name>
    <name type="common">Ciliate</name>
    <dbReference type="NCBI Taxonomy" id="5949"/>
    <lineage>
        <taxon>Eukaryota</taxon>
        <taxon>Sar</taxon>
        <taxon>Alveolata</taxon>
        <taxon>Ciliophora</taxon>
        <taxon>Intramacronucleata</taxon>
        <taxon>Spirotrichea</taxon>
        <taxon>Stichotrichia</taxon>
        <taxon>Sporadotrichida</taxon>
        <taxon>Oxytrichidae</taxon>
        <taxon>Stylonychinae</taxon>
        <taxon>Stylonychia</taxon>
    </lineage>
</organism>
<dbReference type="InterPro" id="IPR006597">
    <property type="entry name" value="Sel1-like"/>
</dbReference>
<evidence type="ECO:0000256" key="1">
    <source>
        <dbReference type="ARBA" id="ARBA00038101"/>
    </source>
</evidence>
<proteinExistence type="inferred from homology"/>
<dbReference type="PANTHER" id="PTHR11102:SF160">
    <property type="entry name" value="ERAD-ASSOCIATED E3 UBIQUITIN-PROTEIN LIGASE COMPONENT HRD3"/>
    <property type="match status" value="1"/>
</dbReference>